<name>A0A6J7JPW5_9ZZZZ</name>
<proteinExistence type="predicted"/>
<dbReference type="EMBL" id="CAFBNC010000089">
    <property type="protein sequence ID" value="CAB4945650.1"/>
    <property type="molecule type" value="Genomic_DNA"/>
</dbReference>
<dbReference type="Gene3D" id="3.30.70.1060">
    <property type="entry name" value="Dimeric alpha+beta barrel"/>
    <property type="match status" value="1"/>
</dbReference>
<evidence type="ECO:0000259" key="1">
    <source>
        <dbReference type="Pfam" id="PF02426"/>
    </source>
</evidence>
<gene>
    <name evidence="2" type="ORF">UFOPK1392_01949</name>
    <name evidence="3" type="ORF">UFOPK3733_01563</name>
</gene>
<dbReference type="Pfam" id="PF02426">
    <property type="entry name" value="MIase"/>
    <property type="match status" value="1"/>
</dbReference>
<evidence type="ECO:0000313" key="3">
    <source>
        <dbReference type="EMBL" id="CAB4945650.1"/>
    </source>
</evidence>
<sequence length="94" mass="10218">MDAFMVVATFKPGTSMAEVLTVVAEEQAKVTELQAAGIIGEIRLATASRQTVFLEVFGSSQEDVESSVRMLPMAKWWDLDIFPLNEPASPQVAS</sequence>
<evidence type="ECO:0000313" key="2">
    <source>
        <dbReference type="EMBL" id="CAB4324185.1"/>
    </source>
</evidence>
<accession>A0A6J7JPW5</accession>
<dbReference type="EMBL" id="CAEMXZ010000112">
    <property type="protein sequence ID" value="CAB4324185.1"/>
    <property type="molecule type" value="Genomic_DNA"/>
</dbReference>
<dbReference type="AlphaFoldDB" id="A0A6J7JPW5"/>
<feature type="domain" description="Muconolactone isomerase" evidence="1">
    <location>
        <begin position="7"/>
        <end position="86"/>
    </location>
</feature>
<organism evidence="3">
    <name type="scientific">freshwater metagenome</name>
    <dbReference type="NCBI Taxonomy" id="449393"/>
    <lineage>
        <taxon>unclassified sequences</taxon>
        <taxon>metagenomes</taxon>
        <taxon>ecological metagenomes</taxon>
    </lineage>
</organism>
<protein>
    <submittedName>
        <fullName evidence="3">Unannotated protein</fullName>
    </submittedName>
</protein>
<dbReference type="InterPro" id="IPR026029">
    <property type="entry name" value="MLI_dom"/>
</dbReference>
<reference evidence="3" key="1">
    <citation type="submission" date="2020-05" db="EMBL/GenBank/DDBJ databases">
        <authorList>
            <person name="Chiriac C."/>
            <person name="Salcher M."/>
            <person name="Ghai R."/>
            <person name="Kavagutti S V."/>
        </authorList>
    </citation>
    <scope>NUCLEOTIDE SEQUENCE</scope>
</reference>